<keyword evidence="2" id="KW-1133">Transmembrane helix</keyword>
<dbReference type="EMBL" id="ML978067">
    <property type="protein sequence ID" value="KAF2019383.1"/>
    <property type="molecule type" value="Genomic_DNA"/>
</dbReference>
<feature type="chain" id="PRO_5025524058" description="Extracellular serine-rich protein" evidence="3">
    <location>
        <begin position="38"/>
        <end position="560"/>
    </location>
</feature>
<dbReference type="InterPro" id="IPR008972">
    <property type="entry name" value="Cupredoxin"/>
</dbReference>
<proteinExistence type="predicted"/>
<evidence type="ECO:0000256" key="2">
    <source>
        <dbReference type="SAM" id="Phobius"/>
    </source>
</evidence>
<evidence type="ECO:0000313" key="5">
    <source>
        <dbReference type="Proteomes" id="UP000799778"/>
    </source>
</evidence>
<feature type="region of interest" description="Disordered" evidence="1">
    <location>
        <begin position="311"/>
        <end position="401"/>
    </location>
</feature>
<feature type="compositionally biased region" description="Polar residues" evidence="1">
    <location>
        <begin position="387"/>
        <end position="401"/>
    </location>
</feature>
<keyword evidence="5" id="KW-1185">Reference proteome</keyword>
<feature type="region of interest" description="Disordered" evidence="1">
    <location>
        <begin position="434"/>
        <end position="560"/>
    </location>
</feature>
<accession>A0A6A5Y2D1</accession>
<feature type="compositionally biased region" description="Polar residues" evidence="1">
    <location>
        <begin position="363"/>
        <end position="373"/>
    </location>
</feature>
<gene>
    <name evidence="4" type="ORF">BU24DRAFT_489357</name>
</gene>
<name>A0A6A5Y2D1_9PLEO</name>
<organism evidence="4 5">
    <name type="scientific">Aaosphaeria arxii CBS 175.79</name>
    <dbReference type="NCBI Taxonomy" id="1450172"/>
    <lineage>
        <taxon>Eukaryota</taxon>
        <taxon>Fungi</taxon>
        <taxon>Dikarya</taxon>
        <taxon>Ascomycota</taxon>
        <taxon>Pezizomycotina</taxon>
        <taxon>Dothideomycetes</taxon>
        <taxon>Pleosporomycetidae</taxon>
        <taxon>Pleosporales</taxon>
        <taxon>Pleosporales incertae sedis</taxon>
        <taxon>Aaosphaeria</taxon>
    </lineage>
</organism>
<dbReference type="SUPFAM" id="SSF49503">
    <property type="entry name" value="Cupredoxins"/>
    <property type="match status" value="1"/>
</dbReference>
<dbReference type="PANTHER" id="PTHR34883">
    <property type="entry name" value="SERINE-RICH PROTEIN, PUTATIVE-RELATED-RELATED"/>
    <property type="match status" value="1"/>
</dbReference>
<dbReference type="GeneID" id="54291033"/>
<feature type="signal peptide" evidence="3">
    <location>
        <begin position="1"/>
        <end position="37"/>
    </location>
</feature>
<evidence type="ECO:0000313" key="4">
    <source>
        <dbReference type="EMBL" id="KAF2019383.1"/>
    </source>
</evidence>
<dbReference type="PANTHER" id="PTHR34883:SF19">
    <property type="entry name" value="EXTRACELLULAR SERINE-RICH PROTEIN"/>
    <property type="match status" value="1"/>
</dbReference>
<dbReference type="RefSeq" id="XP_033387722.1">
    <property type="nucleotide sequence ID" value="XM_033533636.1"/>
</dbReference>
<dbReference type="Gene3D" id="2.60.40.420">
    <property type="entry name" value="Cupredoxins - blue copper proteins"/>
    <property type="match status" value="1"/>
</dbReference>
<protein>
    <recommendedName>
        <fullName evidence="6">Extracellular serine-rich protein</fullName>
    </recommendedName>
</protein>
<evidence type="ECO:0000256" key="3">
    <source>
        <dbReference type="SAM" id="SignalP"/>
    </source>
</evidence>
<evidence type="ECO:0008006" key="6">
    <source>
        <dbReference type="Google" id="ProtNLM"/>
    </source>
</evidence>
<feature type="compositionally biased region" description="Polar residues" evidence="1">
    <location>
        <begin position="335"/>
        <end position="348"/>
    </location>
</feature>
<keyword evidence="3" id="KW-0732">Signal</keyword>
<feature type="compositionally biased region" description="Pro residues" evidence="1">
    <location>
        <begin position="350"/>
        <end position="361"/>
    </location>
</feature>
<dbReference type="InterPro" id="IPR052953">
    <property type="entry name" value="Ser-rich/MCO-related"/>
</dbReference>
<feature type="transmembrane region" description="Helical" evidence="2">
    <location>
        <begin position="250"/>
        <end position="272"/>
    </location>
</feature>
<reference evidence="4" key="1">
    <citation type="journal article" date="2020" name="Stud. Mycol.">
        <title>101 Dothideomycetes genomes: a test case for predicting lifestyles and emergence of pathogens.</title>
        <authorList>
            <person name="Haridas S."/>
            <person name="Albert R."/>
            <person name="Binder M."/>
            <person name="Bloem J."/>
            <person name="Labutti K."/>
            <person name="Salamov A."/>
            <person name="Andreopoulos B."/>
            <person name="Baker S."/>
            <person name="Barry K."/>
            <person name="Bills G."/>
            <person name="Bluhm B."/>
            <person name="Cannon C."/>
            <person name="Castanera R."/>
            <person name="Culley D."/>
            <person name="Daum C."/>
            <person name="Ezra D."/>
            <person name="Gonzalez J."/>
            <person name="Henrissat B."/>
            <person name="Kuo A."/>
            <person name="Liang C."/>
            <person name="Lipzen A."/>
            <person name="Lutzoni F."/>
            <person name="Magnuson J."/>
            <person name="Mondo S."/>
            <person name="Nolan M."/>
            <person name="Ohm R."/>
            <person name="Pangilinan J."/>
            <person name="Park H.-J."/>
            <person name="Ramirez L."/>
            <person name="Alfaro M."/>
            <person name="Sun H."/>
            <person name="Tritt A."/>
            <person name="Yoshinaga Y."/>
            <person name="Zwiers L.-H."/>
            <person name="Turgeon B."/>
            <person name="Goodwin S."/>
            <person name="Spatafora J."/>
            <person name="Crous P."/>
            <person name="Grigoriev I."/>
        </authorList>
    </citation>
    <scope>NUCLEOTIDE SEQUENCE</scope>
    <source>
        <strain evidence="4">CBS 175.79</strain>
    </source>
</reference>
<feature type="compositionally biased region" description="Basic and acidic residues" evidence="1">
    <location>
        <begin position="502"/>
        <end position="517"/>
    </location>
</feature>
<keyword evidence="2" id="KW-0812">Transmembrane</keyword>
<evidence type="ECO:0000256" key="1">
    <source>
        <dbReference type="SAM" id="MobiDB-lite"/>
    </source>
</evidence>
<dbReference type="AlphaFoldDB" id="A0A6A5Y2D1"/>
<feature type="region of interest" description="Disordered" evidence="1">
    <location>
        <begin position="68"/>
        <end position="88"/>
    </location>
</feature>
<dbReference type="Proteomes" id="UP000799778">
    <property type="component" value="Unassembled WGS sequence"/>
</dbReference>
<keyword evidence="2" id="KW-0472">Membrane</keyword>
<dbReference type="OrthoDB" id="2331100at2759"/>
<sequence length="560" mass="59997">MVTTKMWTTRTRALNIHFPSVIPALLLWLTTLPYSDAQNVPPSSPASTPFPPAVSVFPSRSVGQVSVTTTPAASSHVPPAANSSRPAKTHTVKVGFDHKFIPDSTKADVGDIIEFSFYPQNHSVVRSEFGFACIPYEMTGEGRVGFFSGFKVISEVLDNPPKFHVRVNDTEPIFYYCSAPGSCDEYSMVGAINPNASTPVSVQHELANNASFVLQPGEPFPPEFPAATSSILPNPAGGGHTKLHLSPGTIAGISIAAIFVAALAALLTFYIARSKTLKEEIHRKASTVARRTTPPSPTLFDIFQTTSSSSAAAVASTGMPSPPQTKPPAYDLHTPPTTSHQWNPNINAYSPPPPPLPPPPMRETTSNPNTSAITRKLKSKRSLGWSHATSPITTTSNATMNPLSLSLPLGTSTSTSTAAQQQHLALRNSQFREQFGGAGNPTRRGHHHPANTSDDEEEREESRAASPRSVGGTFDFSAETGTYGRTHGGEGIVYASDVDACGNEKNDSSSKDKDGEKTSSSSSWTLRRHRHYEHTSSSPIELDGTAVGQEHVTADEKARY</sequence>